<dbReference type="SUPFAM" id="SSF51735">
    <property type="entry name" value="NAD(P)-binding Rossmann-fold domains"/>
    <property type="match status" value="1"/>
</dbReference>
<name>A0A9N7ZBA9_PLEPL</name>
<sequence length="160" mass="17814">MQPHADCPPPESLRGGRVLLVTGASTDVGEQLAYHHARLGAQIVTTTRRKDMHYTRISTPARAEKEKEKNQATCCCTEVFSLEALKPGRPLVCDVHPVSRVLQHHHPQARQEEEEAAAPRNDGGRMEMLLGRLAWRGDGSAAFIYVRCPERTRRGRVAAE</sequence>
<dbReference type="Proteomes" id="UP001153269">
    <property type="component" value="Unassembled WGS sequence"/>
</dbReference>
<gene>
    <name evidence="2" type="ORF">PLEPLA_LOCUS44514</name>
</gene>
<evidence type="ECO:0000256" key="1">
    <source>
        <dbReference type="SAM" id="MobiDB-lite"/>
    </source>
</evidence>
<dbReference type="PANTHER" id="PTHR44404">
    <property type="entry name" value="HYDROXYSTEROID DEHYDROGENASE 1M"/>
    <property type="match status" value="1"/>
</dbReference>
<feature type="region of interest" description="Disordered" evidence="1">
    <location>
        <begin position="104"/>
        <end position="123"/>
    </location>
</feature>
<accession>A0A9N7ZBA9</accession>
<dbReference type="EMBL" id="CADEAL010004308">
    <property type="protein sequence ID" value="CAB1456722.1"/>
    <property type="molecule type" value="Genomic_DNA"/>
</dbReference>
<evidence type="ECO:0000313" key="3">
    <source>
        <dbReference type="Proteomes" id="UP001153269"/>
    </source>
</evidence>
<dbReference type="PANTHER" id="PTHR44404:SF1">
    <property type="entry name" value="HYDROXYSTEROID 11-BETA-DEHYDROGENASE 1-LIKE PROTEIN"/>
    <property type="match status" value="1"/>
</dbReference>
<dbReference type="Gene3D" id="3.40.50.720">
    <property type="entry name" value="NAD(P)-binding Rossmann-like Domain"/>
    <property type="match status" value="1"/>
</dbReference>
<organism evidence="2 3">
    <name type="scientific">Pleuronectes platessa</name>
    <name type="common">European plaice</name>
    <dbReference type="NCBI Taxonomy" id="8262"/>
    <lineage>
        <taxon>Eukaryota</taxon>
        <taxon>Metazoa</taxon>
        <taxon>Chordata</taxon>
        <taxon>Craniata</taxon>
        <taxon>Vertebrata</taxon>
        <taxon>Euteleostomi</taxon>
        <taxon>Actinopterygii</taxon>
        <taxon>Neopterygii</taxon>
        <taxon>Teleostei</taxon>
        <taxon>Neoteleostei</taxon>
        <taxon>Acanthomorphata</taxon>
        <taxon>Carangaria</taxon>
        <taxon>Pleuronectiformes</taxon>
        <taxon>Pleuronectoidei</taxon>
        <taxon>Pleuronectidae</taxon>
        <taxon>Pleuronectes</taxon>
    </lineage>
</organism>
<protein>
    <submittedName>
        <fullName evidence="2">Uncharacterized protein</fullName>
    </submittedName>
</protein>
<dbReference type="InterPro" id="IPR036291">
    <property type="entry name" value="NAD(P)-bd_dom_sf"/>
</dbReference>
<reference evidence="2" key="1">
    <citation type="submission" date="2020-03" db="EMBL/GenBank/DDBJ databases">
        <authorList>
            <person name="Weist P."/>
        </authorList>
    </citation>
    <scope>NUCLEOTIDE SEQUENCE</scope>
</reference>
<dbReference type="AlphaFoldDB" id="A0A9N7ZBA9"/>
<keyword evidence="3" id="KW-1185">Reference proteome</keyword>
<proteinExistence type="predicted"/>
<evidence type="ECO:0000313" key="2">
    <source>
        <dbReference type="EMBL" id="CAB1456722.1"/>
    </source>
</evidence>
<comment type="caution">
    <text evidence="2">The sequence shown here is derived from an EMBL/GenBank/DDBJ whole genome shotgun (WGS) entry which is preliminary data.</text>
</comment>